<dbReference type="PROSITE" id="PS51662">
    <property type="entry name" value="BP_PHYTASE"/>
    <property type="match status" value="2"/>
</dbReference>
<feature type="domain" description="BPP" evidence="2">
    <location>
        <begin position="342"/>
        <end position="665"/>
    </location>
</feature>
<accession>A0ABV1RDE4</accession>
<dbReference type="EMBL" id="JBELOE010000076">
    <property type="protein sequence ID" value="MER2490933.1"/>
    <property type="molecule type" value="Genomic_DNA"/>
</dbReference>
<dbReference type="PROSITE" id="PS51257">
    <property type="entry name" value="PROKAR_LIPOPROTEIN"/>
    <property type="match status" value="1"/>
</dbReference>
<dbReference type="Pfam" id="PF02333">
    <property type="entry name" value="Phytase"/>
    <property type="match status" value="2"/>
</dbReference>
<name>A0ABV1RDE4_9ALTE</name>
<dbReference type="SUPFAM" id="SSF50956">
    <property type="entry name" value="Thermostable phytase (3-phytase)"/>
    <property type="match status" value="2"/>
</dbReference>
<keyword evidence="4" id="KW-1185">Reference proteome</keyword>
<proteinExistence type="predicted"/>
<evidence type="ECO:0000313" key="3">
    <source>
        <dbReference type="EMBL" id="MER2490933.1"/>
    </source>
</evidence>
<feature type="domain" description="BPP" evidence="2">
    <location>
        <begin position="25"/>
        <end position="341"/>
    </location>
</feature>
<evidence type="ECO:0000256" key="1">
    <source>
        <dbReference type="SAM" id="SignalP"/>
    </source>
</evidence>
<feature type="signal peptide" evidence="1">
    <location>
        <begin position="1"/>
        <end position="22"/>
    </location>
</feature>
<evidence type="ECO:0000259" key="2">
    <source>
        <dbReference type="PROSITE" id="PS51662"/>
    </source>
</evidence>
<organism evidence="3 4">
    <name type="scientific">Catenovulum sediminis</name>
    <dbReference type="NCBI Taxonomy" id="1740262"/>
    <lineage>
        <taxon>Bacteria</taxon>
        <taxon>Pseudomonadati</taxon>
        <taxon>Pseudomonadota</taxon>
        <taxon>Gammaproteobacteria</taxon>
        <taxon>Alteromonadales</taxon>
        <taxon>Alteromonadaceae</taxon>
        <taxon>Catenovulum</taxon>
    </lineage>
</organism>
<protein>
    <submittedName>
        <fullName evidence="3">Phytase</fullName>
    </submittedName>
</protein>
<dbReference type="InterPro" id="IPR003431">
    <property type="entry name" value="B-propeller_Phytase"/>
</dbReference>
<dbReference type="RefSeq" id="WP_350400725.1">
    <property type="nucleotide sequence ID" value="NZ_JBELOE010000076.1"/>
</dbReference>
<sequence>MINIKKCALVMVCFACFLQACVAPENNSVKSAQPLNSQALYQADRLNGHKMMPIGDEHWLGNSENFGVFLLDKQGEKRLEHSGNFEALDVRPLNNTTVESSHKWLVSSIEKELGQLQVFSLSHTPLLTSQDREEETTEQPWSIETLMDIRLTETVINNVCLYQSPATQDIYAFLLTAQNQVEQRLIYLAENAKAVNYLIRQFPAPPESSACAVDDVKGLLYISEEMTGIWQYSVDAEKELSRQAVALVEPFGQLSGEIKDIFVLQDGSLLVALPDISQVQHYQLEQKGKQAFWQQTAYQLEGRKNESISALQVAGEAVKLVYYDDENPGYYTAPTDIVLQPTKSVPSDLKSVKSSDETTPVKRYGDAADDPAIWVNAQKPEHSLILATDKSYGLYVYNLAGEEVQSIASGRINNIDVSYQVEINGQIFDFAAASNRTNNSISLYKINAEGKVSDLAEISTGLPDVYGLCNYYSSLNKQHYVFINDESGLYQQYQINFSNGQVESQLVREFKVNSQPEGCVADSASQTLYLGEEDYGIWSISAEPDGGDALQPFYRVDNKVLFDDVEGLSIYHGAEKYLIASSQGNDSYVVFSLEDKKVVTRFKITADPQKGVDGASETDGLAVTSANLGGQYAQGLLVVQDGRNVMPVQPQNFKLVAWQNIQQLISSN</sequence>
<comment type="caution">
    <text evidence="3">The sequence shown here is derived from an EMBL/GenBank/DDBJ whole genome shotgun (WGS) entry which is preliminary data.</text>
</comment>
<keyword evidence="1" id="KW-0732">Signal</keyword>
<dbReference type="InterPro" id="IPR011042">
    <property type="entry name" value="6-blade_b-propeller_TolB-like"/>
</dbReference>
<gene>
    <name evidence="3" type="ORF">ABS311_03425</name>
</gene>
<dbReference type="Proteomes" id="UP001467690">
    <property type="component" value="Unassembled WGS sequence"/>
</dbReference>
<evidence type="ECO:0000313" key="4">
    <source>
        <dbReference type="Proteomes" id="UP001467690"/>
    </source>
</evidence>
<reference evidence="3 4" key="1">
    <citation type="submission" date="2024-06" db="EMBL/GenBank/DDBJ databases">
        <authorList>
            <person name="Chen R.Y."/>
        </authorList>
    </citation>
    <scope>NUCLEOTIDE SEQUENCE [LARGE SCALE GENOMIC DNA]</scope>
    <source>
        <strain evidence="3 4">D2</strain>
    </source>
</reference>
<dbReference type="Gene3D" id="2.120.10.30">
    <property type="entry name" value="TolB, C-terminal domain"/>
    <property type="match status" value="2"/>
</dbReference>
<feature type="chain" id="PRO_5045335159" evidence="1">
    <location>
        <begin position="23"/>
        <end position="668"/>
    </location>
</feature>